<dbReference type="InterPro" id="IPR001242">
    <property type="entry name" value="Condensation_dom"/>
</dbReference>
<feature type="domain" description="Condensation" evidence="2">
    <location>
        <begin position="1"/>
        <end position="416"/>
    </location>
</feature>
<accession>A0ABT7JD58</accession>
<feature type="non-terminal residue" evidence="3">
    <location>
        <position position="1"/>
    </location>
</feature>
<dbReference type="Gene3D" id="2.30.38.10">
    <property type="entry name" value="Luciferase, Domain 3"/>
    <property type="match status" value="1"/>
</dbReference>
<comment type="caution">
    <text evidence="3">The sequence shown here is derived from an EMBL/GenBank/DDBJ whole genome shotgun (WGS) entry which is preliminary data.</text>
</comment>
<dbReference type="EMBL" id="JASJUS010000105">
    <property type="protein sequence ID" value="MDL2082244.1"/>
    <property type="molecule type" value="Genomic_DNA"/>
</dbReference>
<sequence>DHHALDAALTDLVARHESLRTVFPDPSGKPHQHLLQVDEAFAGLPAAQHVDEGELDGCLNEFACQGFDLATEVPLRVALFRLADDEHVLSVVVHHIAADGESVAPLFADLVAAYETRCRGEAPYWTALPVQYADYTLWQHELLGDEEDPDSLAARQLHYWSETLQGLPEELPLPYDRPRPAVADHRGDTVAFRLPPLLHRELAALSRRTDTSLFMTAQAALAALLTRLGAGTDIPLGSPVAGRNDDVLDDLVGFFVNTLVLRIDTSGDPTFHELLERVRETDLAAYAHQDLPFERLVEVVNPVRSLARHPLFQVLLTVQGAPAPGADLPDLRIGLETLAPGVAKFDLAFGLVERTDAAGGHGGIDGLLEYASELFNPETAEALAARFVRVLEALVSDPDAPIGRIDILTDDEHRRIVEDWNRTGHELPEAAGTLQRCFADQAARTPSAVALRQGDDVLTYRELDLRSSCLARRLAEAGVGSEDVVGVLLDRSPALVVAFLAVLKAGGAYLPLDAADPEARRQRMLAETGARVVLTDQPGSDRSGVSDEVVLLAPGTDETPAADQTLFHAQGHAQNAAYVIYTSGSTGEPKGVAVPHSAVVHLALDRRWQGETHRRVLFHSKHSFDAATYEIWTPLLSGGEVVVAPPTSLGADELEHLTADGRVTGLWLTAGLFNLIARERPGSLAGVRELWVGGDVVDPHAVRRVQEACPGISIVDGYGPTENTTFTTSYRIPDADADEIRSVPIGRPMDNTRVYVLDAALRPVPVGVAGELYAAGAGLARG</sequence>
<reference evidence="3 4" key="1">
    <citation type="submission" date="2023-05" db="EMBL/GenBank/DDBJ databases">
        <title>Streptomyces fuscus sp. nov., a brown-black pigment producing actinomyces isolated from dry sand of Sea duck farm.</title>
        <authorList>
            <person name="Xie J."/>
            <person name="Shen N."/>
        </authorList>
    </citation>
    <scope>NUCLEOTIDE SEQUENCE [LARGE SCALE GENOMIC DNA]</scope>
    <source>
        <strain evidence="3 4">GXMU-J15</strain>
    </source>
</reference>
<dbReference type="Gene3D" id="3.40.50.980">
    <property type="match status" value="2"/>
</dbReference>
<evidence type="ECO:0000259" key="1">
    <source>
        <dbReference type="Pfam" id="PF00501"/>
    </source>
</evidence>
<dbReference type="Pfam" id="PF00668">
    <property type="entry name" value="Condensation"/>
    <property type="match status" value="1"/>
</dbReference>
<protein>
    <submittedName>
        <fullName evidence="3">Condensation domain-containing protein</fullName>
    </submittedName>
</protein>
<dbReference type="PROSITE" id="PS00455">
    <property type="entry name" value="AMP_BINDING"/>
    <property type="match status" value="1"/>
</dbReference>
<dbReference type="SUPFAM" id="SSF56801">
    <property type="entry name" value="Acetyl-CoA synthetase-like"/>
    <property type="match status" value="1"/>
</dbReference>
<evidence type="ECO:0000259" key="2">
    <source>
        <dbReference type="Pfam" id="PF00668"/>
    </source>
</evidence>
<dbReference type="Pfam" id="PF00501">
    <property type="entry name" value="AMP-binding"/>
    <property type="match status" value="1"/>
</dbReference>
<dbReference type="CDD" id="cd19540">
    <property type="entry name" value="LCL_NRPS-like"/>
    <property type="match status" value="1"/>
</dbReference>
<dbReference type="Gene3D" id="3.30.559.10">
    <property type="entry name" value="Chloramphenicol acetyltransferase-like domain"/>
    <property type="match status" value="1"/>
</dbReference>
<gene>
    <name evidence="3" type="ORF">QNN03_38175</name>
</gene>
<proteinExistence type="predicted"/>
<dbReference type="InterPro" id="IPR023213">
    <property type="entry name" value="CAT-like_dom_sf"/>
</dbReference>
<dbReference type="Gene3D" id="3.30.559.30">
    <property type="entry name" value="Nonribosomal peptide synthetase, condensation domain"/>
    <property type="match status" value="1"/>
</dbReference>
<evidence type="ECO:0000313" key="4">
    <source>
        <dbReference type="Proteomes" id="UP001241926"/>
    </source>
</evidence>
<feature type="non-terminal residue" evidence="3">
    <location>
        <position position="782"/>
    </location>
</feature>
<evidence type="ECO:0000313" key="3">
    <source>
        <dbReference type="EMBL" id="MDL2082244.1"/>
    </source>
</evidence>
<dbReference type="InterPro" id="IPR000873">
    <property type="entry name" value="AMP-dep_synth/lig_dom"/>
</dbReference>
<dbReference type="PANTHER" id="PTHR45527:SF1">
    <property type="entry name" value="FATTY ACID SYNTHASE"/>
    <property type="match status" value="1"/>
</dbReference>
<dbReference type="PANTHER" id="PTHR45527">
    <property type="entry name" value="NONRIBOSOMAL PEPTIDE SYNTHETASE"/>
    <property type="match status" value="1"/>
</dbReference>
<name>A0ABT7JD58_9ACTN</name>
<dbReference type="SUPFAM" id="SSF52777">
    <property type="entry name" value="CoA-dependent acyltransferases"/>
    <property type="match status" value="2"/>
</dbReference>
<feature type="domain" description="AMP-dependent synthetase/ligase" evidence="1">
    <location>
        <begin position="438"/>
        <end position="782"/>
    </location>
</feature>
<organism evidence="3 4">
    <name type="scientific">Streptomyces fuscus</name>
    <dbReference type="NCBI Taxonomy" id="3048495"/>
    <lineage>
        <taxon>Bacteria</taxon>
        <taxon>Bacillati</taxon>
        <taxon>Actinomycetota</taxon>
        <taxon>Actinomycetes</taxon>
        <taxon>Kitasatosporales</taxon>
        <taxon>Streptomycetaceae</taxon>
        <taxon>Streptomyces</taxon>
    </lineage>
</organism>
<dbReference type="RefSeq" id="WP_285437307.1">
    <property type="nucleotide sequence ID" value="NZ_JASJUS010000105.1"/>
</dbReference>
<keyword evidence="4" id="KW-1185">Reference proteome</keyword>
<dbReference type="InterPro" id="IPR020845">
    <property type="entry name" value="AMP-binding_CS"/>
</dbReference>
<dbReference type="Proteomes" id="UP001241926">
    <property type="component" value="Unassembled WGS sequence"/>
</dbReference>